<evidence type="ECO:0000256" key="1">
    <source>
        <dbReference type="SAM" id="MobiDB-lite"/>
    </source>
</evidence>
<feature type="region of interest" description="Disordered" evidence="1">
    <location>
        <begin position="1"/>
        <end position="88"/>
    </location>
</feature>
<organism evidence="3 4">
    <name type="scientific">Mikania micrantha</name>
    <name type="common">bitter vine</name>
    <dbReference type="NCBI Taxonomy" id="192012"/>
    <lineage>
        <taxon>Eukaryota</taxon>
        <taxon>Viridiplantae</taxon>
        <taxon>Streptophyta</taxon>
        <taxon>Embryophyta</taxon>
        <taxon>Tracheophyta</taxon>
        <taxon>Spermatophyta</taxon>
        <taxon>Magnoliopsida</taxon>
        <taxon>eudicotyledons</taxon>
        <taxon>Gunneridae</taxon>
        <taxon>Pentapetalae</taxon>
        <taxon>asterids</taxon>
        <taxon>campanulids</taxon>
        <taxon>Asterales</taxon>
        <taxon>Asteraceae</taxon>
        <taxon>Asteroideae</taxon>
        <taxon>Heliantheae alliance</taxon>
        <taxon>Eupatorieae</taxon>
        <taxon>Mikania</taxon>
    </lineage>
</organism>
<proteinExistence type="predicted"/>
<dbReference type="EMBL" id="SZYD01000004">
    <property type="protein sequence ID" value="KAD6454094.1"/>
    <property type="molecule type" value="Genomic_DNA"/>
</dbReference>
<dbReference type="AlphaFoldDB" id="A0A5N6PHC0"/>
<gene>
    <name evidence="3" type="ORF">E3N88_08800</name>
</gene>
<feature type="compositionally biased region" description="Basic residues" evidence="1">
    <location>
        <begin position="15"/>
        <end position="33"/>
    </location>
</feature>
<accession>A0A5N6PHC0</accession>
<feature type="compositionally biased region" description="Pro residues" evidence="1">
    <location>
        <begin position="42"/>
        <end position="63"/>
    </location>
</feature>
<dbReference type="PANTHER" id="PTHR35707">
    <property type="entry name" value="OS06G0608100 PROTEIN"/>
    <property type="match status" value="1"/>
</dbReference>
<dbReference type="Pfam" id="PF18210">
    <property type="entry name" value="Knl1_RWD_C"/>
    <property type="match status" value="1"/>
</dbReference>
<reference evidence="3 4" key="1">
    <citation type="submission" date="2019-05" db="EMBL/GenBank/DDBJ databases">
        <title>Mikania micrantha, genome provides insights into the molecular mechanism of rapid growth.</title>
        <authorList>
            <person name="Liu B."/>
        </authorList>
    </citation>
    <scope>NUCLEOTIDE SEQUENCE [LARGE SCALE GENOMIC DNA]</scope>
    <source>
        <strain evidence="3">NLD-2019</strain>
        <tissue evidence="3">Leaf</tissue>
    </source>
</reference>
<evidence type="ECO:0000259" key="2">
    <source>
        <dbReference type="Pfam" id="PF18210"/>
    </source>
</evidence>
<protein>
    <recommendedName>
        <fullName evidence="2">Knl1 C-terminal RWD domain-containing protein</fullName>
    </recommendedName>
</protein>
<sequence length="942" mass="104580">MPPTHPYHNFSSSRGRGRGRGSWNRRGRGRGGGRSHYTPWSPNQPNPPSYPPWAWWTPPPCPYPTQSTGRSPTNQPHHSTPPPTPHAQYVAYPQAQFAGQPEHHHPSPSPSSFGDFNALSFGINSSLEFLAPNQGTPLNHISLVHQLTDVVEKENKSPLVGSITHLTNRPSLMLLNGVGNCKSPGTITPFNKSASVIKSASVSSLQKSISKLRILEASPFSAALAAKLLESNSGSLVGLSKMTPLGNLLEKEGTSANIDGNKTEAPIILVTKENCAEVPSQLVLPLENTRSGEHMHQTVLRSPDIRYGFKDDENKISSLQTFNSSPKMLKKATPVSPHRDEQPIQHKSVEFGQSHVGGLATASDGMGSLYNRGRETSTPVNVAGSNTEEMMHERKDFLNDANINSEAGGNLNNVSNNIEHEIFQSISRGSAISIGRTADSLVLNGRMDEQSFHKNLAKEFGRSPLNKEMYSMLHNGNNGSSHAENVMYNVSSIERKRKAEHVTTDKIAKIKTSSNSDLKLPSDTGLLTTGPNLEHLTEIHSRLFKETQLLPHSVDKMNLHAIDRLVDILGQLQRSKTYQLLSNEVRSQDRRAAETKLILCKFVHEQAKLQLMRMKQERLLKNVHSLASGIQESEKLKLNLLQKSLDTQVTHQDSLPDNVEEIQECQADKDKVTSMTLSIKDTNRRISDLTKSFHILCKMKGEPKTADTVDYANAHLMKKAHCQILRKDLQLWVIDNLNTSKDHHDVVLNYLDLMFQRLTITAGVLPSISVSNTLNQMNIQKIFKDMDASTAFGFVFDTSLVQKHFTDASMAQETQMTSFILGNLVDVMEEIQLAKIELKNLIYARFRTSLDERLDLELYFFDSNSRKKATITLNTSCLRRGIYPAEIVASQIDISTDVPQNSSNEKLSAEIAAAVQGLKEGFLRILRLCRCISSLVSLQSNK</sequence>
<dbReference type="OrthoDB" id="1929367at2759"/>
<feature type="domain" description="Knl1 C-terminal RWD" evidence="2">
    <location>
        <begin position="680"/>
        <end position="826"/>
    </location>
</feature>
<dbReference type="SUPFAM" id="SSF81995">
    <property type="entry name" value="beta-sandwich domain of Sec23/24"/>
    <property type="match status" value="1"/>
</dbReference>
<name>A0A5N6PHC0_9ASTR</name>
<keyword evidence="4" id="KW-1185">Reference proteome</keyword>
<evidence type="ECO:0000313" key="4">
    <source>
        <dbReference type="Proteomes" id="UP000326396"/>
    </source>
</evidence>
<comment type="caution">
    <text evidence="3">The sequence shown here is derived from an EMBL/GenBank/DDBJ whole genome shotgun (WGS) entry which is preliminary data.</text>
</comment>
<evidence type="ECO:0000313" key="3">
    <source>
        <dbReference type="EMBL" id="KAD6454094.1"/>
    </source>
</evidence>
<dbReference type="PANTHER" id="PTHR35707:SF1">
    <property type="entry name" value="SPC7 KINETOCHORE PROTEIN DOMAIN-CONTAINING PROTEIN"/>
    <property type="match status" value="1"/>
</dbReference>
<dbReference type="Proteomes" id="UP000326396">
    <property type="component" value="Linkage Group LG12"/>
</dbReference>
<dbReference type="InterPro" id="IPR040850">
    <property type="entry name" value="Knl1_RWD_C"/>
</dbReference>